<dbReference type="GeneID" id="42177429"/>
<dbReference type="AlphaFoldDB" id="A0A4D6KAS4"/>
<dbReference type="EMBL" id="CP039375">
    <property type="protein sequence ID" value="QCD64235.1"/>
    <property type="molecule type" value="Genomic_DNA"/>
</dbReference>
<evidence type="ECO:0000313" key="2">
    <source>
        <dbReference type="Proteomes" id="UP000297053"/>
    </source>
</evidence>
<dbReference type="InterPro" id="IPR006357">
    <property type="entry name" value="HAD-SF_hydro_IIA"/>
</dbReference>
<dbReference type="PANTHER" id="PTHR19288">
    <property type="entry name" value="4-NITROPHENYLPHOSPHATASE-RELATED"/>
    <property type="match status" value="1"/>
</dbReference>
<dbReference type="GO" id="GO:0016791">
    <property type="term" value="F:phosphatase activity"/>
    <property type="evidence" value="ECO:0007669"/>
    <property type="project" value="TreeGrafter"/>
</dbReference>
<dbReference type="KEGG" id="halz:E5139_00790"/>
<dbReference type="PANTHER" id="PTHR19288:SF46">
    <property type="entry name" value="HALOACID DEHALOGENASE-LIKE HYDROLASE DOMAIN-CONTAINING PROTEIN 2"/>
    <property type="match status" value="1"/>
</dbReference>
<name>A0A4D6KAS4_9EURY</name>
<reference evidence="1 2" key="1">
    <citation type="submission" date="2019-04" db="EMBL/GenBank/DDBJ databases">
        <title>Complete genome sequence of Arthrobacter sp. ZXY-2 associated with effective atrazine degradation and salt adaptation.</title>
        <authorList>
            <person name="Zhao X."/>
        </authorList>
    </citation>
    <scope>NUCLEOTIDE SEQUENCE [LARGE SCALE GENOMIC DNA]</scope>
    <source>
        <strain evidence="2">ZP60</strain>
    </source>
</reference>
<organism evidence="1 2">
    <name type="scientific">Halomicrobium mukohataei</name>
    <dbReference type="NCBI Taxonomy" id="57705"/>
    <lineage>
        <taxon>Archaea</taxon>
        <taxon>Methanobacteriati</taxon>
        <taxon>Methanobacteriota</taxon>
        <taxon>Stenosarchaea group</taxon>
        <taxon>Halobacteria</taxon>
        <taxon>Halobacteriales</taxon>
        <taxon>Haloarculaceae</taxon>
        <taxon>Halomicrobium</taxon>
    </lineage>
</organism>
<dbReference type="GO" id="GO:0005737">
    <property type="term" value="C:cytoplasm"/>
    <property type="evidence" value="ECO:0007669"/>
    <property type="project" value="TreeGrafter"/>
</dbReference>
<dbReference type="NCBIfam" id="TIGR01460">
    <property type="entry name" value="HAD-SF-IIA"/>
    <property type="match status" value="1"/>
</dbReference>
<dbReference type="SUPFAM" id="SSF56784">
    <property type="entry name" value="HAD-like"/>
    <property type="match status" value="1"/>
</dbReference>
<dbReference type="Pfam" id="PF13344">
    <property type="entry name" value="Hydrolase_6"/>
    <property type="match status" value="1"/>
</dbReference>
<protein>
    <submittedName>
        <fullName evidence="1">HAD-IIA family hydrolase</fullName>
    </submittedName>
</protein>
<dbReference type="Pfam" id="PF13242">
    <property type="entry name" value="Hydrolase_like"/>
    <property type="match status" value="1"/>
</dbReference>
<accession>A0A4D6KAS4</accession>
<evidence type="ECO:0000313" key="1">
    <source>
        <dbReference type="EMBL" id="QCD64235.1"/>
    </source>
</evidence>
<dbReference type="Proteomes" id="UP000297053">
    <property type="component" value="Chromosome"/>
</dbReference>
<reference evidence="1 2" key="2">
    <citation type="submission" date="2019-04" db="EMBL/GenBank/DDBJ databases">
        <authorList>
            <person name="Yang S."/>
            <person name="Wei W."/>
        </authorList>
    </citation>
    <scope>NUCLEOTIDE SEQUENCE [LARGE SCALE GENOMIC DNA]</scope>
    <source>
        <strain evidence="2">ZP60</strain>
    </source>
</reference>
<dbReference type="InterPro" id="IPR023214">
    <property type="entry name" value="HAD_sf"/>
</dbReference>
<dbReference type="RefSeq" id="WP_015763646.1">
    <property type="nucleotide sequence ID" value="NZ_CP039375.1"/>
</dbReference>
<dbReference type="Gene3D" id="3.40.50.1000">
    <property type="entry name" value="HAD superfamily/HAD-like"/>
    <property type="match status" value="2"/>
</dbReference>
<dbReference type="OMA" id="PPMHRET"/>
<keyword evidence="1" id="KW-0378">Hydrolase</keyword>
<gene>
    <name evidence="1" type="ORF">E5139_00790</name>
</gene>
<dbReference type="InterPro" id="IPR036412">
    <property type="entry name" value="HAD-like_sf"/>
</dbReference>
<proteinExistence type="predicted"/>
<sequence>MSRGVIVDLDGTVYHGDDLVPGAPAGIDSLRAASESLLFFSNNPTRNGAAYVDRLADLGVTVRPGEACSAADVTAEYLRARHADDAVFLVGADRIAEILDTEGVALTDDPERADVLLAGWSPEFHYDDMVDALRAYDETVTFLGTDPDRTFPGQNGLPTPGSGAIVNAVAGVLEAEPDQILGKPSRRAIQAALDRLGVPASDCLVIGDRLSTDVAMGERAGMETALVLSGATTREDLADSDVRPDHVLDSIAEVDSVLSER</sequence>